<dbReference type="AlphaFoldDB" id="A0A2A2IAN4"/>
<keyword evidence="2 3" id="KW-0479">Metal-binding</keyword>
<evidence type="ECO:0000256" key="1">
    <source>
        <dbReference type="ARBA" id="ARBA00008635"/>
    </source>
</evidence>
<dbReference type="SUPFAM" id="SSF109854">
    <property type="entry name" value="DinB/YfiT-like putative metalloenzymes"/>
    <property type="match status" value="1"/>
</dbReference>
<dbReference type="Proteomes" id="UP000218887">
    <property type="component" value="Unassembled WGS sequence"/>
</dbReference>
<dbReference type="RefSeq" id="WP_095656455.1">
    <property type="nucleotide sequence ID" value="NZ_NPOA01000011.1"/>
</dbReference>
<dbReference type="GO" id="GO:0046872">
    <property type="term" value="F:metal ion binding"/>
    <property type="evidence" value="ECO:0007669"/>
    <property type="project" value="UniProtKB-KW"/>
</dbReference>
<accession>A0A2A2IAN4</accession>
<dbReference type="OrthoDB" id="2427314at2"/>
<keyword evidence="6" id="KW-1185">Reference proteome</keyword>
<dbReference type="Gene3D" id="1.20.120.450">
    <property type="entry name" value="dinb family like domain"/>
    <property type="match status" value="1"/>
</dbReference>
<feature type="binding site" evidence="3">
    <location>
        <position position="136"/>
    </location>
    <ligand>
        <name>a divalent metal cation</name>
        <dbReference type="ChEBI" id="CHEBI:60240"/>
    </ligand>
</feature>
<evidence type="ECO:0000256" key="4">
    <source>
        <dbReference type="SAM" id="Coils"/>
    </source>
</evidence>
<evidence type="ECO:0000256" key="2">
    <source>
        <dbReference type="ARBA" id="ARBA00022723"/>
    </source>
</evidence>
<sequence length="162" mass="19403">MNATDIVRNELLAELKLGVRTMEGLLKKVKEKDWEYRLADNMRNLQELAKHVVSILEVDLNIWKEKDRATIQRLEAKYDKLESTDAMIEAMYYGFDCYKAYMLSLSEQEFLTKKTKPFYLEEGEIQAHWLIEDVSHFFHHRGQFFNYLKQLGYDINMFNLYV</sequence>
<protein>
    <submittedName>
        <fullName evidence="5">Damage-inducible protein DinB</fullName>
    </submittedName>
</protein>
<organism evidence="5 6">
    <name type="scientific">Virgibacillus profundi</name>
    <dbReference type="NCBI Taxonomy" id="2024555"/>
    <lineage>
        <taxon>Bacteria</taxon>
        <taxon>Bacillati</taxon>
        <taxon>Bacillota</taxon>
        <taxon>Bacilli</taxon>
        <taxon>Bacillales</taxon>
        <taxon>Bacillaceae</taxon>
        <taxon>Virgibacillus</taxon>
    </lineage>
</organism>
<name>A0A2A2IAN4_9BACI</name>
<evidence type="ECO:0000313" key="5">
    <source>
        <dbReference type="EMBL" id="PAV28687.1"/>
    </source>
</evidence>
<comment type="caution">
    <text evidence="5">The sequence shown here is derived from an EMBL/GenBank/DDBJ whole genome shotgun (WGS) entry which is preliminary data.</text>
</comment>
<evidence type="ECO:0000256" key="3">
    <source>
        <dbReference type="PIRSR" id="PIRSR607837-1"/>
    </source>
</evidence>
<evidence type="ECO:0000313" key="6">
    <source>
        <dbReference type="Proteomes" id="UP000218887"/>
    </source>
</evidence>
<comment type="similarity">
    <text evidence="1">Belongs to the DinB family.</text>
</comment>
<feature type="coiled-coil region" evidence="4">
    <location>
        <begin position="64"/>
        <end position="91"/>
    </location>
</feature>
<dbReference type="EMBL" id="NPOA01000011">
    <property type="protein sequence ID" value="PAV28687.1"/>
    <property type="molecule type" value="Genomic_DNA"/>
</dbReference>
<dbReference type="InterPro" id="IPR007837">
    <property type="entry name" value="DinB"/>
</dbReference>
<dbReference type="InterPro" id="IPR034660">
    <property type="entry name" value="DinB/YfiT-like"/>
</dbReference>
<dbReference type="Pfam" id="PF05163">
    <property type="entry name" value="DinB"/>
    <property type="match status" value="1"/>
</dbReference>
<feature type="binding site" evidence="3">
    <location>
        <position position="51"/>
    </location>
    <ligand>
        <name>a divalent metal cation</name>
        <dbReference type="ChEBI" id="CHEBI:60240"/>
    </ligand>
</feature>
<keyword evidence="4" id="KW-0175">Coiled coil</keyword>
<reference evidence="5 6" key="1">
    <citation type="submission" date="2017-08" db="EMBL/GenBank/DDBJ databases">
        <title>Virgibacillus indicus sp. nov. and Virgibacillus profoundi sp. nov, two moderately halophilic bacteria isolated from marine sediment by using the Microfluidic Streak Plate.</title>
        <authorList>
            <person name="Xu B."/>
            <person name="Hu B."/>
            <person name="Wang J."/>
            <person name="Zhu Y."/>
            <person name="Huang L."/>
            <person name="Du W."/>
            <person name="Huang Y."/>
        </authorList>
    </citation>
    <scope>NUCLEOTIDE SEQUENCE [LARGE SCALE GENOMIC DNA]</scope>
    <source>
        <strain evidence="5 6">IO3-P3-H5</strain>
    </source>
</reference>
<feature type="binding site" evidence="3">
    <location>
        <position position="140"/>
    </location>
    <ligand>
        <name>a divalent metal cation</name>
        <dbReference type="ChEBI" id="CHEBI:60240"/>
    </ligand>
</feature>
<gene>
    <name evidence="5" type="ORF">CIL05_15470</name>
</gene>
<proteinExistence type="inferred from homology"/>